<dbReference type="InterPro" id="IPR022496">
    <property type="entry name" value="T6A_TsaB"/>
</dbReference>
<name>A0ABT2HYQ2_9MICO</name>
<evidence type="ECO:0000259" key="1">
    <source>
        <dbReference type="Pfam" id="PF00814"/>
    </source>
</evidence>
<dbReference type="RefSeq" id="WP_260104597.1">
    <property type="nucleotide sequence ID" value="NZ_JALXSQ010000043.1"/>
</dbReference>
<dbReference type="PANTHER" id="PTHR11735">
    <property type="entry name" value="TRNA N6-ADENOSINE THREONYLCARBAMOYLTRANSFERASE"/>
    <property type="match status" value="1"/>
</dbReference>
<dbReference type="Proteomes" id="UP001525379">
    <property type="component" value="Unassembled WGS sequence"/>
</dbReference>
<keyword evidence="3" id="KW-1185">Reference proteome</keyword>
<keyword evidence="2" id="KW-0808">Transferase</keyword>
<dbReference type="InterPro" id="IPR000905">
    <property type="entry name" value="Gcp-like_dom"/>
</dbReference>
<organism evidence="2 3">
    <name type="scientific">Pseudoclavibacter albus</name>
    <dbReference type="NCBI Taxonomy" id="272241"/>
    <lineage>
        <taxon>Bacteria</taxon>
        <taxon>Bacillati</taxon>
        <taxon>Actinomycetota</taxon>
        <taxon>Actinomycetes</taxon>
        <taxon>Micrococcales</taxon>
        <taxon>Microbacteriaceae</taxon>
        <taxon>Pseudoclavibacter</taxon>
    </lineage>
</organism>
<dbReference type="Gene3D" id="3.30.420.40">
    <property type="match status" value="1"/>
</dbReference>
<dbReference type="SUPFAM" id="SSF53067">
    <property type="entry name" value="Actin-like ATPase domain"/>
    <property type="match status" value="1"/>
</dbReference>
<feature type="domain" description="Gcp-like" evidence="1">
    <location>
        <begin position="31"/>
        <end position="127"/>
    </location>
</feature>
<dbReference type="InterPro" id="IPR043129">
    <property type="entry name" value="ATPase_NBD"/>
</dbReference>
<accession>A0ABT2HYQ2</accession>
<proteinExistence type="predicted"/>
<keyword evidence="2" id="KW-0012">Acyltransferase</keyword>
<gene>
    <name evidence="2" type="primary">tsaB</name>
    <name evidence="2" type="ORF">M3D15_08860</name>
</gene>
<evidence type="ECO:0000313" key="3">
    <source>
        <dbReference type="Proteomes" id="UP001525379"/>
    </source>
</evidence>
<dbReference type="NCBIfam" id="TIGR03725">
    <property type="entry name" value="T6A_YeaZ"/>
    <property type="match status" value="1"/>
</dbReference>
<evidence type="ECO:0000313" key="2">
    <source>
        <dbReference type="EMBL" id="MCT2043434.1"/>
    </source>
</evidence>
<dbReference type="PANTHER" id="PTHR11735:SF11">
    <property type="entry name" value="TRNA THREONYLCARBAMOYLADENOSINE BIOSYNTHESIS PROTEIN TSAB"/>
    <property type="match status" value="1"/>
</dbReference>
<reference evidence="2 3" key="1">
    <citation type="submission" date="2022-04" db="EMBL/GenBank/DDBJ databases">
        <title>Human microbiome associated bacterial genomes.</title>
        <authorList>
            <person name="Sandstrom S."/>
            <person name="Salamzade R."/>
            <person name="Kalan L.R."/>
        </authorList>
    </citation>
    <scope>NUCLEOTIDE SEQUENCE [LARGE SCALE GENOMIC DNA]</scope>
    <source>
        <strain evidence="3">p3-SID1799</strain>
    </source>
</reference>
<dbReference type="EMBL" id="JALXSQ010000043">
    <property type="protein sequence ID" value="MCT2043434.1"/>
    <property type="molecule type" value="Genomic_DNA"/>
</dbReference>
<dbReference type="Pfam" id="PF00814">
    <property type="entry name" value="TsaD"/>
    <property type="match status" value="1"/>
</dbReference>
<dbReference type="GO" id="GO:0061711">
    <property type="term" value="F:tRNA N(6)-L-threonylcarbamoyladenine synthase activity"/>
    <property type="evidence" value="ECO:0007669"/>
    <property type="project" value="UniProtKB-EC"/>
</dbReference>
<sequence>MFLAIDTSAGCDVAIVSSEGVVLAEYRRDDTRHHAEAIGLGIAHCLETAGVAPSEITEVVTGIGPGPFTGLRVGVAAARAVALANGVPCTSVPSHDAIAIAARDEHPDVVLVVTTDARRRQRAVSRYAPASAAATAQPTLASPDEIKVAEGEVRVDADTVRAAELVRALRARRVEGVPAADDALLYLREPDAVPAAGPKRVTA</sequence>
<comment type="caution">
    <text evidence="2">The sequence shown here is derived from an EMBL/GenBank/DDBJ whole genome shotgun (WGS) entry which is preliminary data.</text>
</comment>
<protein>
    <submittedName>
        <fullName evidence="2">tRNA (Adenosine(37)-N6)-threonylcarbamoyltransferase complex dimerization subunit type 1 TsaB</fullName>
        <ecNumber evidence="2">2.3.1.234</ecNumber>
    </submittedName>
</protein>
<dbReference type="EC" id="2.3.1.234" evidence="2"/>